<dbReference type="AlphaFoldDB" id="A0A8J3YMY4"/>
<feature type="modified residue" description="4-aspartylphosphate" evidence="3">
    <location>
        <position position="55"/>
    </location>
</feature>
<evidence type="ECO:0000256" key="3">
    <source>
        <dbReference type="PROSITE-ProRule" id="PRU00169"/>
    </source>
</evidence>
<dbReference type="GO" id="GO:0000160">
    <property type="term" value="P:phosphorelay signal transduction system"/>
    <property type="evidence" value="ECO:0007669"/>
    <property type="project" value="InterPro"/>
</dbReference>
<dbReference type="GO" id="GO:0006355">
    <property type="term" value="P:regulation of DNA-templated transcription"/>
    <property type="evidence" value="ECO:0007669"/>
    <property type="project" value="InterPro"/>
</dbReference>
<dbReference type="Gene3D" id="3.40.50.2300">
    <property type="match status" value="1"/>
</dbReference>
<dbReference type="PROSITE" id="PS50110">
    <property type="entry name" value="RESPONSE_REGULATORY"/>
    <property type="match status" value="1"/>
</dbReference>
<feature type="domain" description="HTH luxR-type" evidence="4">
    <location>
        <begin position="145"/>
        <end position="210"/>
    </location>
</feature>
<evidence type="ECO:0000256" key="1">
    <source>
        <dbReference type="ARBA" id="ARBA00022553"/>
    </source>
</evidence>
<dbReference type="InterPro" id="IPR016032">
    <property type="entry name" value="Sig_transdc_resp-reg_C-effctor"/>
</dbReference>
<evidence type="ECO:0000259" key="4">
    <source>
        <dbReference type="PROSITE" id="PS50043"/>
    </source>
</evidence>
<accession>A0A8J3YMY4</accession>
<dbReference type="SUPFAM" id="SSF46894">
    <property type="entry name" value="C-terminal effector domain of the bipartite response regulators"/>
    <property type="match status" value="1"/>
</dbReference>
<dbReference type="PANTHER" id="PTHR43214">
    <property type="entry name" value="TWO-COMPONENT RESPONSE REGULATOR"/>
    <property type="match status" value="1"/>
</dbReference>
<dbReference type="InterPro" id="IPR039420">
    <property type="entry name" value="WalR-like"/>
</dbReference>
<evidence type="ECO:0000259" key="5">
    <source>
        <dbReference type="PROSITE" id="PS50110"/>
    </source>
</evidence>
<dbReference type="InterPro" id="IPR011006">
    <property type="entry name" value="CheY-like_superfamily"/>
</dbReference>
<dbReference type="PROSITE" id="PS50043">
    <property type="entry name" value="HTH_LUXR_2"/>
    <property type="match status" value="1"/>
</dbReference>
<evidence type="ECO:0000313" key="7">
    <source>
        <dbReference type="Proteomes" id="UP000619260"/>
    </source>
</evidence>
<proteinExistence type="predicted"/>
<sequence>MEARVLVVDDHPIVRRGLRTLLAAESWVDSVVEAATMAEAVARAVEHRITVAAMDVALPDGDGIEATRRILRARPGTNVLMLSMTDDEEVVIRALRAGAHGYVRKDIPPEQLCDALRTVAFGGVVLGPEIGTGVLATLRRPVATLPPPFDRLSAREREILAHLAAGESNASIAKRLGISEKTVRNQVSVVFTKLGVPDRVKAALLVRDAGVLPDLAGPAT</sequence>
<dbReference type="InterPro" id="IPR000792">
    <property type="entry name" value="Tscrpt_reg_LuxR_C"/>
</dbReference>
<keyword evidence="7" id="KW-1185">Reference proteome</keyword>
<dbReference type="Pfam" id="PF00072">
    <property type="entry name" value="Response_reg"/>
    <property type="match status" value="1"/>
</dbReference>
<dbReference type="PRINTS" id="PR00038">
    <property type="entry name" value="HTHLUXR"/>
</dbReference>
<name>A0A8J3YMY4_9ACTN</name>
<gene>
    <name evidence="6" type="ORF">Val02_37510</name>
</gene>
<protein>
    <submittedName>
        <fullName evidence="6">DNA-binding response regulator</fullName>
    </submittedName>
</protein>
<dbReference type="GO" id="GO:0003677">
    <property type="term" value="F:DNA binding"/>
    <property type="evidence" value="ECO:0007669"/>
    <property type="project" value="UniProtKB-KW"/>
</dbReference>
<dbReference type="CDD" id="cd06170">
    <property type="entry name" value="LuxR_C_like"/>
    <property type="match status" value="1"/>
</dbReference>
<keyword evidence="2 6" id="KW-0238">DNA-binding</keyword>
<evidence type="ECO:0000256" key="2">
    <source>
        <dbReference type="ARBA" id="ARBA00023125"/>
    </source>
</evidence>
<dbReference type="SUPFAM" id="SSF52172">
    <property type="entry name" value="CheY-like"/>
    <property type="match status" value="1"/>
</dbReference>
<dbReference type="InterPro" id="IPR001789">
    <property type="entry name" value="Sig_transdc_resp-reg_receiver"/>
</dbReference>
<dbReference type="Pfam" id="PF00196">
    <property type="entry name" value="GerE"/>
    <property type="match status" value="1"/>
</dbReference>
<keyword evidence="1 3" id="KW-0597">Phosphoprotein</keyword>
<dbReference type="CDD" id="cd17535">
    <property type="entry name" value="REC_NarL-like"/>
    <property type="match status" value="1"/>
</dbReference>
<organism evidence="6 7">
    <name type="scientific">Virgisporangium aliadipatigenens</name>
    <dbReference type="NCBI Taxonomy" id="741659"/>
    <lineage>
        <taxon>Bacteria</taxon>
        <taxon>Bacillati</taxon>
        <taxon>Actinomycetota</taxon>
        <taxon>Actinomycetes</taxon>
        <taxon>Micromonosporales</taxon>
        <taxon>Micromonosporaceae</taxon>
        <taxon>Virgisporangium</taxon>
    </lineage>
</organism>
<evidence type="ECO:0000313" key="6">
    <source>
        <dbReference type="EMBL" id="GIJ46865.1"/>
    </source>
</evidence>
<reference evidence="6" key="1">
    <citation type="submission" date="2021-01" db="EMBL/GenBank/DDBJ databases">
        <title>Whole genome shotgun sequence of Virgisporangium aliadipatigenens NBRC 105644.</title>
        <authorList>
            <person name="Komaki H."/>
            <person name="Tamura T."/>
        </authorList>
    </citation>
    <scope>NUCLEOTIDE SEQUENCE</scope>
    <source>
        <strain evidence="6">NBRC 105644</strain>
    </source>
</reference>
<dbReference type="Proteomes" id="UP000619260">
    <property type="component" value="Unassembled WGS sequence"/>
</dbReference>
<comment type="caution">
    <text evidence="6">The sequence shown here is derived from an EMBL/GenBank/DDBJ whole genome shotgun (WGS) entry which is preliminary data.</text>
</comment>
<dbReference type="EMBL" id="BOPF01000012">
    <property type="protein sequence ID" value="GIJ46865.1"/>
    <property type="molecule type" value="Genomic_DNA"/>
</dbReference>
<feature type="domain" description="Response regulatory" evidence="5">
    <location>
        <begin position="4"/>
        <end position="120"/>
    </location>
</feature>
<dbReference type="SMART" id="SM00448">
    <property type="entry name" value="REC"/>
    <property type="match status" value="1"/>
</dbReference>
<dbReference type="InterPro" id="IPR058245">
    <property type="entry name" value="NreC/VraR/RcsB-like_REC"/>
</dbReference>
<dbReference type="SMART" id="SM00421">
    <property type="entry name" value="HTH_LUXR"/>
    <property type="match status" value="1"/>
</dbReference>